<dbReference type="EMBL" id="ML742073">
    <property type="protein sequence ID" value="KAE8151309.1"/>
    <property type="molecule type" value="Genomic_DNA"/>
</dbReference>
<protein>
    <submittedName>
        <fullName evidence="3">Uncharacterized protein</fullName>
    </submittedName>
</protein>
<feature type="transmembrane region" description="Helical" evidence="2">
    <location>
        <begin position="250"/>
        <end position="267"/>
    </location>
</feature>
<feature type="transmembrane region" description="Helical" evidence="2">
    <location>
        <begin position="147"/>
        <end position="169"/>
    </location>
</feature>
<sequence>MAGTANELQQQWTNPSDVMSLLLLIGGDVVQKAIAQLVGRTIRPFRTCEVGITPVAFSFGWVAYAFTNLLSAVGEKQLMPAADQRCIVVNSANGIVRTNRSWIIGRLLRDHEERYKVDPSDESPRGADSVRIDIFELWGRSKPTIDAVWWFGWLVMVIQVIVAIVPWVLHGNWGTMMIVLSGNLLAVLFCSLPQWREEKWAGRTLKSDKVTCITRGNGHHHIMVLIGRSGSWDLEALATATCQTRPETTIASLVLTLLWTCFLISVSGLQEDAWYLVCVGGIGMLQNIHAAGRPRHSSAFDIHLTQYAPMPTIIGKRQAVKDDPDAHVELDATMDELSEVSEWLKKEDSGIPEWLDQMDGSHKMPAWLVPLSNRPGGKDEIENVQGALMELERWVPTAGLAMLQIFFPSGLCYKDESIKYNMQKKFWKKAYHVQKIRRKAEEKRRHMRKERSTGGGTHLV</sequence>
<dbReference type="OrthoDB" id="1937642at2759"/>
<dbReference type="Proteomes" id="UP000325780">
    <property type="component" value="Unassembled WGS sequence"/>
</dbReference>
<reference evidence="3 4" key="1">
    <citation type="submission" date="2019-04" db="EMBL/GenBank/DDBJ databases">
        <title>Friends and foes A comparative genomics study of 23 Aspergillus species from section Flavi.</title>
        <authorList>
            <consortium name="DOE Joint Genome Institute"/>
            <person name="Kjaerbolling I."/>
            <person name="Vesth T."/>
            <person name="Frisvad J.C."/>
            <person name="Nybo J.L."/>
            <person name="Theobald S."/>
            <person name="Kildgaard S."/>
            <person name="Isbrandt T."/>
            <person name="Kuo A."/>
            <person name="Sato A."/>
            <person name="Lyhne E.K."/>
            <person name="Kogle M.E."/>
            <person name="Wiebenga A."/>
            <person name="Kun R.S."/>
            <person name="Lubbers R.J."/>
            <person name="Makela M.R."/>
            <person name="Barry K."/>
            <person name="Chovatia M."/>
            <person name="Clum A."/>
            <person name="Daum C."/>
            <person name="Haridas S."/>
            <person name="He G."/>
            <person name="LaButti K."/>
            <person name="Lipzen A."/>
            <person name="Mondo S."/>
            <person name="Riley R."/>
            <person name="Salamov A."/>
            <person name="Simmons B.A."/>
            <person name="Magnuson J.K."/>
            <person name="Henrissat B."/>
            <person name="Mortensen U.H."/>
            <person name="Larsen T.O."/>
            <person name="Devries R.P."/>
            <person name="Grigoriev I.V."/>
            <person name="Machida M."/>
            <person name="Baker S.E."/>
            <person name="Andersen M.R."/>
        </authorList>
    </citation>
    <scope>NUCLEOTIDE SEQUENCE [LARGE SCALE GENOMIC DNA]</scope>
    <source>
        <strain evidence="3 4">IBT 18842</strain>
    </source>
</reference>
<feature type="transmembrane region" description="Helical" evidence="2">
    <location>
        <begin position="175"/>
        <end position="195"/>
    </location>
</feature>
<gene>
    <name evidence="3" type="ORF">BDV25DRAFT_152779</name>
</gene>
<evidence type="ECO:0000256" key="1">
    <source>
        <dbReference type="SAM" id="MobiDB-lite"/>
    </source>
</evidence>
<evidence type="ECO:0000313" key="4">
    <source>
        <dbReference type="Proteomes" id="UP000325780"/>
    </source>
</evidence>
<keyword evidence="2" id="KW-0812">Transmembrane</keyword>
<evidence type="ECO:0000256" key="2">
    <source>
        <dbReference type="SAM" id="Phobius"/>
    </source>
</evidence>
<feature type="region of interest" description="Disordered" evidence="1">
    <location>
        <begin position="438"/>
        <end position="460"/>
    </location>
</feature>
<keyword evidence="2" id="KW-1133">Transmembrane helix</keyword>
<keyword evidence="2" id="KW-0472">Membrane</keyword>
<organism evidence="3 4">
    <name type="scientific">Aspergillus avenaceus</name>
    <dbReference type="NCBI Taxonomy" id="36643"/>
    <lineage>
        <taxon>Eukaryota</taxon>
        <taxon>Fungi</taxon>
        <taxon>Dikarya</taxon>
        <taxon>Ascomycota</taxon>
        <taxon>Pezizomycotina</taxon>
        <taxon>Eurotiomycetes</taxon>
        <taxon>Eurotiomycetidae</taxon>
        <taxon>Eurotiales</taxon>
        <taxon>Aspergillaceae</taxon>
        <taxon>Aspergillus</taxon>
        <taxon>Aspergillus subgen. Circumdati</taxon>
    </lineage>
</organism>
<name>A0A5N6TYZ8_ASPAV</name>
<keyword evidence="4" id="KW-1185">Reference proteome</keyword>
<proteinExistence type="predicted"/>
<evidence type="ECO:0000313" key="3">
    <source>
        <dbReference type="EMBL" id="KAE8151309.1"/>
    </source>
</evidence>
<dbReference type="AlphaFoldDB" id="A0A5N6TYZ8"/>
<accession>A0A5N6TYZ8</accession>